<feature type="domain" description="Na(+)-translocating NADH-quinone reductase subunit A C-terminal" evidence="10">
    <location>
        <begin position="263"/>
        <end position="314"/>
    </location>
</feature>
<evidence type="ECO:0000259" key="11">
    <source>
        <dbReference type="Pfam" id="PF24836"/>
    </source>
</evidence>
<evidence type="ECO:0000256" key="7">
    <source>
        <dbReference type="ARBA" id="ARBA00023201"/>
    </source>
</evidence>
<feature type="domain" description="NqrA second alpha/beta" evidence="11">
    <location>
        <begin position="117"/>
        <end position="258"/>
    </location>
</feature>
<evidence type="ECO:0000256" key="8">
    <source>
        <dbReference type="HAMAP-Rule" id="MF_00425"/>
    </source>
</evidence>
<dbReference type="InterPro" id="IPR056148">
    <property type="entry name" value="NQRA_2nd"/>
</dbReference>
<evidence type="ECO:0000256" key="5">
    <source>
        <dbReference type="ARBA" id="ARBA00023065"/>
    </source>
</evidence>
<name>A0A220VE83_9GAMM</name>
<dbReference type="InterPro" id="IPR056147">
    <property type="entry name" value="NQRA_N"/>
</dbReference>
<evidence type="ECO:0000256" key="2">
    <source>
        <dbReference type="ARBA" id="ARBA00022967"/>
    </source>
</evidence>
<proteinExistence type="inferred from homology"/>
<keyword evidence="4 8" id="KW-0915">Sodium</keyword>
<gene>
    <name evidence="8" type="primary">nqrA</name>
    <name evidence="12" type="ORF">CF386_05365</name>
</gene>
<keyword evidence="7 8" id="KW-0739">Sodium transport</keyword>
<dbReference type="PANTHER" id="PTHR37839">
    <property type="entry name" value="NA(+)-TRANSLOCATING NADH-QUINONE REDUCTASE SUBUNIT A"/>
    <property type="match status" value="1"/>
</dbReference>
<accession>A0A220VE83</accession>
<dbReference type="Proteomes" id="UP000242175">
    <property type="component" value="Chromosome large"/>
</dbReference>
<evidence type="ECO:0000313" key="12">
    <source>
        <dbReference type="EMBL" id="ASK78472.1"/>
    </source>
</evidence>
<dbReference type="AlphaFoldDB" id="A0A220VE83"/>
<feature type="domain" description="NqrA N-terminal barrel-sandwich hybrid" evidence="9">
    <location>
        <begin position="2"/>
        <end position="95"/>
    </location>
</feature>
<dbReference type="PANTHER" id="PTHR37839:SF1">
    <property type="entry name" value="NA(+)-TRANSLOCATING NADH-QUINONE REDUCTASE SUBUNIT A"/>
    <property type="match status" value="1"/>
</dbReference>
<evidence type="ECO:0000256" key="4">
    <source>
        <dbReference type="ARBA" id="ARBA00023053"/>
    </source>
</evidence>
<organism evidence="12 13">
    <name type="scientific">Paraphotobacterium marinum</name>
    <dbReference type="NCBI Taxonomy" id="1755811"/>
    <lineage>
        <taxon>Bacteria</taxon>
        <taxon>Pseudomonadati</taxon>
        <taxon>Pseudomonadota</taxon>
        <taxon>Gammaproteobacteria</taxon>
        <taxon>Vibrionales</taxon>
        <taxon>Vibrionaceae</taxon>
        <taxon>Paraphotobacterium</taxon>
    </lineage>
</organism>
<reference evidence="12 13" key="1">
    <citation type="journal article" date="2016" name="Int. J. Syst. Evol. Microbiol.">
        <title>Paraphotobacterium marinum gen. nov., sp. nov., a member of the family Vibrionaceae, isolated from surface seawater.</title>
        <authorList>
            <person name="Huang Z."/>
            <person name="Dong C."/>
            <person name="Shao Z."/>
        </authorList>
    </citation>
    <scope>NUCLEOTIDE SEQUENCE [LARGE SCALE GENOMIC DNA]</scope>
    <source>
        <strain evidence="12 13">NSCS20N07D</strain>
    </source>
</reference>
<keyword evidence="6 8" id="KW-0830">Ubiquinone</keyword>
<evidence type="ECO:0000259" key="9">
    <source>
        <dbReference type="Pfam" id="PF05896"/>
    </source>
</evidence>
<dbReference type="InterPro" id="IPR022615">
    <property type="entry name" value="NqrA_C_domain"/>
</dbReference>
<comment type="similarity">
    <text evidence="8">Belongs to the NqrA family.</text>
</comment>
<dbReference type="EC" id="7.2.1.1" evidence="8"/>
<dbReference type="GO" id="GO:0016655">
    <property type="term" value="F:oxidoreductase activity, acting on NAD(P)H, quinone or similar compound as acceptor"/>
    <property type="evidence" value="ECO:0007669"/>
    <property type="project" value="UniProtKB-UniRule"/>
</dbReference>
<keyword evidence="3 8" id="KW-0520">NAD</keyword>
<evidence type="ECO:0000259" key="10">
    <source>
        <dbReference type="Pfam" id="PF11973"/>
    </source>
</evidence>
<dbReference type="Pfam" id="PF05896">
    <property type="entry name" value="NQRA_N"/>
    <property type="match status" value="1"/>
</dbReference>
<keyword evidence="5 8" id="KW-0406">Ion transport</keyword>
<dbReference type="HAMAP" id="MF_00425">
    <property type="entry name" value="NqrA"/>
    <property type="match status" value="1"/>
</dbReference>
<evidence type="ECO:0000256" key="6">
    <source>
        <dbReference type="ARBA" id="ARBA00023075"/>
    </source>
</evidence>
<comment type="subunit">
    <text evidence="8">Composed of six subunits; NqrA, NqrB, NqrC, NqrD, NqrE and NqrF.</text>
</comment>
<dbReference type="Pfam" id="PF11973">
    <property type="entry name" value="NQRA_SLBB"/>
    <property type="match status" value="1"/>
</dbReference>
<dbReference type="OrthoDB" id="9774536at2"/>
<dbReference type="EMBL" id="CP022355">
    <property type="protein sequence ID" value="ASK78472.1"/>
    <property type="molecule type" value="Genomic_DNA"/>
</dbReference>
<dbReference type="Pfam" id="PF24836">
    <property type="entry name" value="NQRA_2nd"/>
    <property type="match status" value="1"/>
</dbReference>
<evidence type="ECO:0000313" key="13">
    <source>
        <dbReference type="Proteomes" id="UP000242175"/>
    </source>
</evidence>
<sequence length="451" mass="50923">MIKIKKGLDIPIKGEPEQDIDGYLSSKYFGYLGTEFIGIKPVLKVKVGDKVNQGDILFIDKKIPELKFISPFSGTVDSINRGYQRSLESVVVKKDDSQNSIVQIPNHSITSIHKYEKSELIKILLDTSLWLGLRTRPFSRVTNPNDTIDIIFVNAIDTNPLSPKPSIIINKYEKEFLIGLEVVSQICSEKIFLCKDTDIIPCPKNEKIKEEIFDGPHPAGLVGTHIHFLYGADLNHPVSHINYQDVISIGYLFLHGHLLTKKIISIAGPTVIKPALYEVDIGSGLDILDQVQNNIYKNPKLRIISGSILNGIKMESIKSNLGKYHLQLSILEEGNQKEFLGWIKPGKNKFSVTKAFTSQFFKNKRFNINTSMNGSKRSMVPIGNYEKIMPLDIEPTLFLRYLHAEDIDNLLKIGILELDEEDLGLCNFVCPGKANFNKKLRHCLDIIYKEV</sequence>
<dbReference type="NCBIfam" id="NF003759">
    <property type="entry name" value="PRK05352.1-2"/>
    <property type="match status" value="1"/>
</dbReference>
<keyword evidence="1 8" id="KW-0813">Transport</keyword>
<keyword evidence="13" id="KW-1185">Reference proteome</keyword>
<keyword evidence="2 8" id="KW-1278">Translocase</keyword>
<evidence type="ECO:0000256" key="3">
    <source>
        <dbReference type="ARBA" id="ARBA00023027"/>
    </source>
</evidence>
<dbReference type="GO" id="GO:0006814">
    <property type="term" value="P:sodium ion transport"/>
    <property type="evidence" value="ECO:0007669"/>
    <property type="project" value="UniProtKB-UniRule"/>
</dbReference>
<dbReference type="KEGG" id="pmai:CF386_05365"/>
<evidence type="ECO:0000256" key="1">
    <source>
        <dbReference type="ARBA" id="ARBA00022448"/>
    </source>
</evidence>
<comment type="function">
    <text evidence="8">NQR complex catalyzes the reduction of ubiquinone-1 to ubiquinol by two successive reactions, coupled with the transport of Na(+) ions from the cytoplasm to the periplasm. NqrA to NqrE are probably involved in the second step, the conversion of ubisemiquinone to ubiquinol.</text>
</comment>
<comment type="catalytic activity">
    <reaction evidence="8">
        <text>a ubiquinone + n Na(+)(in) + NADH + H(+) = a ubiquinol + n Na(+)(out) + NAD(+)</text>
        <dbReference type="Rhea" id="RHEA:47748"/>
        <dbReference type="Rhea" id="RHEA-COMP:9565"/>
        <dbReference type="Rhea" id="RHEA-COMP:9566"/>
        <dbReference type="ChEBI" id="CHEBI:15378"/>
        <dbReference type="ChEBI" id="CHEBI:16389"/>
        <dbReference type="ChEBI" id="CHEBI:17976"/>
        <dbReference type="ChEBI" id="CHEBI:29101"/>
        <dbReference type="ChEBI" id="CHEBI:57540"/>
        <dbReference type="ChEBI" id="CHEBI:57945"/>
        <dbReference type="EC" id="7.2.1.1"/>
    </reaction>
</comment>
<dbReference type="RefSeq" id="WP_089073380.1">
    <property type="nucleotide sequence ID" value="NZ_CBCSAM010000001.1"/>
</dbReference>
<protein>
    <recommendedName>
        <fullName evidence="8">Na(+)-translocating NADH-quinone reductase subunit A</fullName>
        <shortName evidence="8">Na(+)-NQR subunit A</shortName>
        <shortName evidence="8">Na(+)-translocating NQR subunit A</shortName>
        <ecNumber evidence="8">7.2.1.1</ecNumber>
    </recommendedName>
    <alternativeName>
        <fullName evidence="8">NQR complex subunit A</fullName>
    </alternativeName>
    <alternativeName>
        <fullName evidence="8">NQR-1 subunit A</fullName>
    </alternativeName>
</protein>
<dbReference type="NCBIfam" id="TIGR01936">
    <property type="entry name" value="nqrA"/>
    <property type="match status" value="1"/>
</dbReference>
<dbReference type="InterPro" id="IPR008703">
    <property type="entry name" value="NqrA"/>
</dbReference>